<gene>
    <name evidence="1" type="ordered locus">Awo_c20990</name>
</gene>
<dbReference type="STRING" id="931626.Awo_c20990"/>
<dbReference type="KEGG" id="awo:Awo_c20990"/>
<accession>H6LBC0</accession>
<evidence type="ECO:0000313" key="1">
    <source>
        <dbReference type="EMBL" id="AFA48875.1"/>
    </source>
</evidence>
<dbReference type="Proteomes" id="UP000007177">
    <property type="component" value="Chromosome"/>
</dbReference>
<dbReference type="HOGENOM" id="CLU_543636_0_0_9"/>
<reference evidence="2" key="1">
    <citation type="submission" date="2011-07" db="EMBL/GenBank/DDBJ databases">
        <title>Complete genome sequence of Acetobacterium woodii.</title>
        <authorList>
            <person name="Poehlein A."/>
            <person name="Schmidt S."/>
            <person name="Kaster A.-K."/>
            <person name="Goenrich M."/>
            <person name="Vollmers J."/>
            <person name="Thuermer A."/>
            <person name="Gottschalk G."/>
            <person name="Thauer R.K."/>
            <person name="Daniel R."/>
            <person name="Mueller V."/>
        </authorList>
    </citation>
    <scope>NUCLEOTIDE SEQUENCE [LARGE SCALE GENOMIC DNA]</scope>
    <source>
        <strain evidence="2">ATCC 29683 / DSM 1030 / JCM 2381 / KCTC 1655 / WB1</strain>
    </source>
</reference>
<keyword evidence="2" id="KW-1185">Reference proteome</keyword>
<dbReference type="RefSeq" id="WP_014356475.1">
    <property type="nucleotide sequence ID" value="NC_016894.1"/>
</dbReference>
<evidence type="ECO:0000313" key="2">
    <source>
        <dbReference type="Proteomes" id="UP000007177"/>
    </source>
</evidence>
<dbReference type="EMBL" id="CP002987">
    <property type="protein sequence ID" value="AFA48875.1"/>
    <property type="molecule type" value="Genomic_DNA"/>
</dbReference>
<dbReference type="Gene3D" id="3.40.50.2000">
    <property type="entry name" value="Glycogen Phosphorylase B"/>
    <property type="match status" value="1"/>
</dbReference>
<dbReference type="AlphaFoldDB" id="H6LBC0"/>
<dbReference type="eggNOG" id="COG0110">
    <property type="taxonomic scope" value="Bacteria"/>
</dbReference>
<sequence length="501" mass="59594">MKQKINKERVLKDFDKLKNYSKICCEKNNYAESFCAIETACKLMYAFNVIYTDDCLESTLSEMAANVLKDKKIRTREINSDRKILFYDYFPTDNRGLTQQYITALIELDYEILFVTYEQEDMKKSENIFLQLTEYEKAEIYTIKSKDYTESVSEVFDIVNNYGASKALLHMTPWDVVGVAAFSYFSNIERFLINLTDHTFWIGKCCSDYILEFRSYGYNVSRNYRNIPENKLLLLPYYPIQDLKMPFGGFPFDDSGKKVIFSGGSVYKIYGSNIFFDTIKHIIQKHEDTIVLYAGGGDTKPFENFIVSNHFEDRVFLIQERKDITQIFVNCYFYLGTYPVGGGLMTQFAVANKKIPLVFSNEKYKWNFIEPLFINHNKFIKTYTNLDEYFREIDKLIYKPEYKNEVENTLDELIITRKEFAEALQRCLKIKSTKYIFEKENIELDEFYELSFQTENYYLHDYYFIFIRSKNLKLILKFFNIELLKALIKVMINKFRRRFIS</sequence>
<name>H6LBC0_ACEWD</name>
<proteinExistence type="predicted"/>
<dbReference type="SUPFAM" id="SSF53756">
    <property type="entry name" value="UDP-Glycosyltransferase/glycogen phosphorylase"/>
    <property type="match status" value="1"/>
</dbReference>
<organism evidence="1 2">
    <name type="scientific">Acetobacterium woodii (strain ATCC 29683 / DSM 1030 / JCM 2381 / KCTC 1655 / WB1)</name>
    <dbReference type="NCBI Taxonomy" id="931626"/>
    <lineage>
        <taxon>Bacteria</taxon>
        <taxon>Bacillati</taxon>
        <taxon>Bacillota</taxon>
        <taxon>Clostridia</taxon>
        <taxon>Eubacteriales</taxon>
        <taxon>Eubacteriaceae</taxon>
        <taxon>Acetobacterium</taxon>
    </lineage>
</organism>
<reference evidence="1 2" key="2">
    <citation type="journal article" date="2012" name="PLoS ONE">
        <title>An ancient pathway combining carbon dioxide fixation with the generation and utilization of a sodium ion gradient for ATP synthesis.</title>
        <authorList>
            <person name="Poehlein A."/>
            <person name="Schmidt S."/>
            <person name="Kaster A.K."/>
            <person name="Goenrich M."/>
            <person name="Vollmers J."/>
            <person name="Thurmer A."/>
            <person name="Bertsch J."/>
            <person name="Schuchmann K."/>
            <person name="Voigt B."/>
            <person name="Hecker M."/>
            <person name="Daniel R."/>
            <person name="Thauer R.K."/>
            <person name="Gottschalk G."/>
            <person name="Muller V."/>
        </authorList>
    </citation>
    <scope>NUCLEOTIDE SEQUENCE [LARGE SCALE GENOMIC DNA]</scope>
    <source>
        <strain evidence="2">ATCC 29683 / DSM 1030 / JCM 2381 / KCTC 1655 / WB1</strain>
    </source>
</reference>
<protein>
    <submittedName>
        <fullName evidence="1">Uncharacterized protein</fullName>
    </submittedName>
</protein>
<dbReference type="OrthoDB" id="973857at2"/>